<proteinExistence type="predicted"/>
<evidence type="ECO:0000313" key="2">
    <source>
        <dbReference type="Proteomes" id="UP001139559"/>
    </source>
</evidence>
<name>A0A9X2BFC1_9VIBR</name>
<comment type="caution">
    <text evidence="1">The sequence shown here is derived from an EMBL/GenBank/DDBJ whole genome shotgun (WGS) entry which is preliminary data.</text>
</comment>
<protein>
    <submittedName>
        <fullName evidence="1">Uncharacterized protein</fullName>
    </submittedName>
</protein>
<organism evidence="1 2">
    <name type="scientific">Vibrio amylolyticus</name>
    <dbReference type="NCBI Taxonomy" id="2847292"/>
    <lineage>
        <taxon>Bacteria</taxon>
        <taxon>Pseudomonadati</taxon>
        <taxon>Pseudomonadota</taxon>
        <taxon>Gammaproteobacteria</taxon>
        <taxon>Vibrionales</taxon>
        <taxon>Vibrionaceae</taxon>
        <taxon>Vibrio</taxon>
    </lineage>
</organism>
<dbReference type="RefSeq" id="WP_248006781.1">
    <property type="nucleotide sequence ID" value="NZ_JAJHVV010000001.1"/>
</dbReference>
<keyword evidence="2" id="KW-1185">Reference proteome</keyword>
<evidence type="ECO:0000313" key="1">
    <source>
        <dbReference type="EMBL" id="MCK6261651.1"/>
    </source>
</evidence>
<dbReference type="AlphaFoldDB" id="A0A9X2BFC1"/>
<accession>A0A9X2BFC1</accession>
<dbReference type="EMBL" id="JAJHVV010000001">
    <property type="protein sequence ID" value="MCK6261651.1"/>
    <property type="molecule type" value="Genomic_DNA"/>
</dbReference>
<sequence length="100" mass="11571">MTLDIYQKIEKDFGDDAIEVHDALKVLDAKTKGLISNRLIRAIIFLAKGDVEAFHQKVKLAQVDYRDVLYQAEYNYPENERVRDFSQTFYQLGLLNGKST</sequence>
<gene>
    <name evidence="1" type="ORF">KP803_00015</name>
</gene>
<dbReference type="Proteomes" id="UP001139559">
    <property type="component" value="Unassembled WGS sequence"/>
</dbReference>
<reference evidence="1" key="1">
    <citation type="submission" date="2021-11" db="EMBL/GenBank/DDBJ databases">
        <title>Vibrio ZSDE26 sp. nov. and Vibrio ZSDZ34 sp. nov., isolated from coastal seawater in Qingdao.</title>
        <authorList>
            <person name="Zhang P."/>
        </authorList>
    </citation>
    <scope>NUCLEOTIDE SEQUENCE</scope>
    <source>
        <strain evidence="1">ZSDE26</strain>
    </source>
</reference>